<accession>A0A5B9EDV8</accession>
<sequence length="65" mass="6976">MTSTPTLTIDQTDELILKACTPEDGAIEDAEVSETEVSYFFESGAVGTVSRVRGAVQITSAHRSR</sequence>
<protein>
    <submittedName>
        <fullName evidence="1">Uncharacterized protein</fullName>
    </submittedName>
</protein>
<dbReference type="RefSeq" id="WP_147647761.1">
    <property type="nucleotide sequence ID" value="NZ_CP042806.1"/>
</dbReference>
<gene>
    <name evidence="1" type="ORF">FTW19_11530</name>
</gene>
<organism evidence="1 2">
    <name type="scientific">Terriglobus albidus</name>
    <dbReference type="NCBI Taxonomy" id="1592106"/>
    <lineage>
        <taxon>Bacteria</taxon>
        <taxon>Pseudomonadati</taxon>
        <taxon>Acidobacteriota</taxon>
        <taxon>Terriglobia</taxon>
        <taxon>Terriglobales</taxon>
        <taxon>Acidobacteriaceae</taxon>
        <taxon>Terriglobus</taxon>
    </lineage>
</organism>
<keyword evidence="2" id="KW-1185">Reference proteome</keyword>
<proteinExistence type="predicted"/>
<dbReference type="KEGG" id="talb:FTW19_11530"/>
<evidence type="ECO:0000313" key="1">
    <source>
        <dbReference type="EMBL" id="QEE28571.1"/>
    </source>
</evidence>
<evidence type="ECO:0000313" key="2">
    <source>
        <dbReference type="Proteomes" id="UP000321820"/>
    </source>
</evidence>
<reference evidence="1 2" key="1">
    <citation type="submission" date="2019-08" db="EMBL/GenBank/DDBJ databases">
        <title>Complete genome sequence of Terriglobus albidus strain ORNL.</title>
        <authorList>
            <person name="Podar M."/>
        </authorList>
    </citation>
    <scope>NUCLEOTIDE SEQUENCE [LARGE SCALE GENOMIC DNA]</scope>
    <source>
        <strain evidence="1 2">ORNL</strain>
    </source>
</reference>
<dbReference type="AlphaFoldDB" id="A0A5B9EDV8"/>
<name>A0A5B9EDV8_9BACT</name>
<dbReference type="OrthoDB" id="9957136at2"/>
<dbReference type="EMBL" id="CP042806">
    <property type="protein sequence ID" value="QEE28571.1"/>
    <property type="molecule type" value="Genomic_DNA"/>
</dbReference>
<dbReference type="Proteomes" id="UP000321820">
    <property type="component" value="Chromosome"/>
</dbReference>